<gene>
    <name evidence="3" type="ORF">Pph01_06440</name>
</gene>
<evidence type="ECO:0000313" key="4">
    <source>
        <dbReference type="Proteomes" id="UP000622547"/>
    </source>
</evidence>
<dbReference type="PANTHER" id="PTHR43540:SF6">
    <property type="entry name" value="ISOCHORISMATASE-LIKE DOMAIN-CONTAINING PROTEIN"/>
    <property type="match status" value="1"/>
</dbReference>
<proteinExistence type="predicted"/>
<dbReference type="GO" id="GO:0016787">
    <property type="term" value="F:hydrolase activity"/>
    <property type="evidence" value="ECO:0007669"/>
    <property type="project" value="UniProtKB-KW"/>
</dbReference>
<organism evidence="3 4">
    <name type="scientific">Planotetraspora phitsanulokensis</name>
    <dbReference type="NCBI Taxonomy" id="575192"/>
    <lineage>
        <taxon>Bacteria</taxon>
        <taxon>Bacillati</taxon>
        <taxon>Actinomycetota</taxon>
        <taxon>Actinomycetes</taxon>
        <taxon>Streptosporangiales</taxon>
        <taxon>Streptosporangiaceae</taxon>
        <taxon>Planotetraspora</taxon>
    </lineage>
</organism>
<dbReference type="InterPro" id="IPR050272">
    <property type="entry name" value="Isochorismatase-like_hydrls"/>
</dbReference>
<keyword evidence="1" id="KW-0378">Hydrolase</keyword>
<keyword evidence="4" id="KW-1185">Reference proteome</keyword>
<evidence type="ECO:0000313" key="3">
    <source>
        <dbReference type="EMBL" id="GII35641.1"/>
    </source>
</evidence>
<accession>A0A8J3U1I2</accession>
<dbReference type="InterPro" id="IPR036380">
    <property type="entry name" value="Isochorismatase-like_sf"/>
</dbReference>
<dbReference type="InterPro" id="IPR000868">
    <property type="entry name" value="Isochorismatase-like_dom"/>
</dbReference>
<comment type="caution">
    <text evidence="3">The sequence shown here is derived from an EMBL/GenBank/DDBJ whole genome shotgun (WGS) entry which is preliminary data.</text>
</comment>
<sequence length="218" mass="23870">MDLSRTALLLIDMQKESKYGIANVEEAVAAAVPLVDACRRLGVPVVYTRHVSRADAVGLPNDEVLDAQGKPVYYRSGTDAVEVIDELAPRPEDVVVDKHRWSGFHETPLDLMLRGLGVKHLIVGGFVTDGCLLTTVFDAYARDYQVNLVKDVCAATNSGSHKAAILMMANWVYDIEISSAAETVKKLRGEAYRSWTSSGPDQLQFTAETLDRVFAELG</sequence>
<evidence type="ECO:0000259" key="2">
    <source>
        <dbReference type="Pfam" id="PF00857"/>
    </source>
</evidence>
<dbReference type="CDD" id="cd00431">
    <property type="entry name" value="cysteine_hydrolases"/>
    <property type="match status" value="1"/>
</dbReference>
<dbReference type="RefSeq" id="WP_204071391.1">
    <property type="nucleotide sequence ID" value="NZ_BAABHI010000012.1"/>
</dbReference>
<dbReference type="Proteomes" id="UP000622547">
    <property type="component" value="Unassembled WGS sequence"/>
</dbReference>
<dbReference type="AlphaFoldDB" id="A0A8J3U1I2"/>
<protein>
    <submittedName>
        <fullName evidence="3">Isochorismatase</fullName>
    </submittedName>
</protein>
<dbReference type="SUPFAM" id="SSF52499">
    <property type="entry name" value="Isochorismatase-like hydrolases"/>
    <property type="match status" value="1"/>
</dbReference>
<feature type="domain" description="Isochorismatase-like" evidence="2">
    <location>
        <begin position="6"/>
        <end position="173"/>
    </location>
</feature>
<dbReference type="EMBL" id="BOOP01000003">
    <property type="protein sequence ID" value="GII35641.1"/>
    <property type="molecule type" value="Genomic_DNA"/>
</dbReference>
<evidence type="ECO:0000256" key="1">
    <source>
        <dbReference type="ARBA" id="ARBA00022801"/>
    </source>
</evidence>
<name>A0A8J3U1I2_9ACTN</name>
<reference evidence="3 4" key="1">
    <citation type="submission" date="2021-01" db="EMBL/GenBank/DDBJ databases">
        <title>Whole genome shotgun sequence of Planotetraspora phitsanulokensis NBRC 104273.</title>
        <authorList>
            <person name="Komaki H."/>
            <person name="Tamura T."/>
        </authorList>
    </citation>
    <scope>NUCLEOTIDE SEQUENCE [LARGE SCALE GENOMIC DNA]</scope>
    <source>
        <strain evidence="3 4">NBRC 104273</strain>
    </source>
</reference>
<dbReference type="PANTHER" id="PTHR43540">
    <property type="entry name" value="PEROXYUREIDOACRYLATE/UREIDOACRYLATE AMIDOHYDROLASE-RELATED"/>
    <property type="match status" value="1"/>
</dbReference>
<dbReference type="Gene3D" id="3.40.50.850">
    <property type="entry name" value="Isochorismatase-like"/>
    <property type="match status" value="1"/>
</dbReference>
<dbReference type="Pfam" id="PF00857">
    <property type="entry name" value="Isochorismatase"/>
    <property type="match status" value="1"/>
</dbReference>